<dbReference type="GeneID" id="28742140"/>
<dbReference type="AlphaFoldDB" id="A0A0N0NPJ0"/>
<name>A0A0N0NPJ0_9EURO</name>
<protein>
    <submittedName>
        <fullName evidence="1">Uncharacterized protein</fullName>
    </submittedName>
</protein>
<sequence>MSTSTDSRRSSLFSLCSTAATSVLSDDCDTLLEKSDPQPSPVLNWKPLLFSTAFTTVTSTHLHFTAFPPRDLKTPLFERLSTNAAEAMLCNFRIPSTLSFFAQPGSKVRCVDHIPFPANLPCELIHLLGTPDWEYFHITENSVPIGLASLQVPLDHHVAIRALRHGLERYIFGPSGLSVHSICQVEDVGSAFEDCVPRETLFLREETETVCNKFLKRWARSSVVAEVAAAHQRLREEWDEAVCMSWERIRTQEKDLLA</sequence>
<dbReference type="Proteomes" id="UP000038010">
    <property type="component" value="Unassembled WGS sequence"/>
</dbReference>
<accession>A0A0N0NPJ0</accession>
<proteinExistence type="predicted"/>
<dbReference type="VEuPathDB" id="FungiDB:AB675_9700"/>
<reference evidence="1 2" key="1">
    <citation type="submission" date="2015-06" db="EMBL/GenBank/DDBJ databases">
        <title>Draft genome of the ant-associated black yeast Phialophora attae CBS 131958.</title>
        <authorList>
            <person name="Moreno L.F."/>
            <person name="Stielow B.J."/>
            <person name="de Hoog S."/>
            <person name="Vicente V.A."/>
            <person name="Weiss V.A."/>
            <person name="de Vries M."/>
            <person name="Cruz L.M."/>
            <person name="Souza E.M."/>
        </authorList>
    </citation>
    <scope>NUCLEOTIDE SEQUENCE [LARGE SCALE GENOMIC DNA]</scope>
    <source>
        <strain evidence="1 2">CBS 131958</strain>
    </source>
</reference>
<gene>
    <name evidence="1" type="ORF">AB675_9700</name>
</gene>
<evidence type="ECO:0000313" key="1">
    <source>
        <dbReference type="EMBL" id="KPI42599.1"/>
    </source>
</evidence>
<evidence type="ECO:0000313" key="2">
    <source>
        <dbReference type="Proteomes" id="UP000038010"/>
    </source>
</evidence>
<comment type="caution">
    <text evidence="1">The sequence shown here is derived from an EMBL/GenBank/DDBJ whole genome shotgun (WGS) entry which is preliminary data.</text>
</comment>
<dbReference type="EMBL" id="LFJN01000007">
    <property type="protein sequence ID" value="KPI42599.1"/>
    <property type="molecule type" value="Genomic_DNA"/>
</dbReference>
<organism evidence="1 2">
    <name type="scientific">Cyphellophora attinorum</name>
    <dbReference type="NCBI Taxonomy" id="1664694"/>
    <lineage>
        <taxon>Eukaryota</taxon>
        <taxon>Fungi</taxon>
        <taxon>Dikarya</taxon>
        <taxon>Ascomycota</taxon>
        <taxon>Pezizomycotina</taxon>
        <taxon>Eurotiomycetes</taxon>
        <taxon>Chaetothyriomycetidae</taxon>
        <taxon>Chaetothyriales</taxon>
        <taxon>Cyphellophoraceae</taxon>
        <taxon>Cyphellophora</taxon>
    </lineage>
</organism>
<keyword evidence="2" id="KW-1185">Reference proteome</keyword>
<dbReference type="RefSeq" id="XP_018002562.1">
    <property type="nucleotide sequence ID" value="XM_018150260.1"/>
</dbReference>